<sequence length="1282" mass="144204">MTIEGAERIHPTHINTIATRYVDKSLIVRFEIYLTPSPLAAELQNFALDITQSVIAERLCLPTQWLSGSTEADHIMVIEESNQQSILDKDNKEWKGTLSLLLKIDEEAGSPLAKALTDTIFVGSATDASSFEDECVNMGKGLLVTVKYVDCHTEWSLSDKDGFDAKAGIEHGLMTAVGMFVDGLGASEELTEVEFVPWEISYTKDEHGRNACLVEWGPEERSLSPVHSFRMARMNEQRVAGKIQQDLLNARYWSTSRNVRESEAILADINTPTSFACSTRSPDSSIEEDRARADNKDNGMLSEDEDLAALRHQVNTMNYGDPSASERLARLQLVMFEQLMSKSKEQGKKILKLEAAHQFPEAFPTRSKRSGPGTRPRESHLSPPLCHLYNIARDLLCHEATGWPWDKLVVEYGTEKQAIQVLTHKLPLHETMFRGQPITDSIGALLFIVTGDSTVRSSGDGAPVHRPTRQEVISAWNGMSPADIDCGTKEEVWKVIALMFPLIKTAGMSPRFGTRIPGSIQIIRPCSAQRIWRLSCSERGYASSTEGTGNLKPPKYLDALNCSYSVSALKQEFRECLEEKGYPDEALPDLADACMLRMLSPEDLLDWEYKDIDSDDYEVGWDCPSSIDGCYGGYVHPVYLLISLLSLRFQENEHILQFLSARFPCSGQFIIQGDVLDRRSDSAVRKAVRDAEGITKVLLKKGLDKKAAEGRAAVDDVKMIRMALKALVVRLIMEGVMQADVKLGQLIADLPRKEASSIHFVIDMQSYNPFDKAFNAPSSGLPFMGTISRDRPVVGDEETVMGTFQEDSLMQREVLIGKKALPVRHYIQNNLPRYGFRESLAERHAATLAQRFQCTSDVLLSDGFNVKLAHQAVWRLEGLKFNVRWDRPEPLYLMPGTSRLGRLRSNWKYDRGKNWQRDSMVTPMRRSRRMMLKTKPQNRKRRNKKGKKSGRKDTPTSQQDSEHEGNATESEGLGDPADQGREGDDLVAEGSIPEKPLNVKVAPKELCDDDDKDWEYETEYGEGTGDEEGSTDAGAVCAPKISAKQHRLANDAFTTDRPLAEIMAQELAHIDESAIGSAVERLRKELKSFDLQLKSRDEFFVQQTSALRTDIESLKRDNKNIKKEFRSTKRELTNRIHQVEADYDNLMERFDPLFARSLLDRAANVVAKDVGEESYDALQRRHKLASRYQVHQYLKKQYKGRLDSTWIGAVELEGMTVEELLRHIFEPSSIRKAGNLIAHEGTKEEIRSSIASIDESDVNSVEEKQILLRIFDVVEGSMGFIS</sequence>
<feature type="compositionally biased region" description="Basic and acidic residues" evidence="2">
    <location>
        <begin position="287"/>
        <end position="297"/>
    </location>
</feature>
<feature type="compositionally biased region" description="Basic residues" evidence="2">
    <location>
        <begin position="925"/>
        <end position="950"/>
    </location>
</feature>
<organism evidence="3 4">
    <name type="scientific">Ascobolus immersus RN42</name>
    <dbReference type="NCBI Taxonomy" id="1160509"/>
    <lineage>
        <taxon>Eukaryota</taxon>
        <taxon>Fungi</taxon>
        <taxon>Dikarya</taxon>
        <taxon>Ascomycota</taxon>
        <taxon>Pezizomycotina</taxon>
        <taxon>Pezizomycetes</taxon>
        <taxon>Pezizales</taxon>
        <taxon>Ascobolaceae</taxon>
        <taxon>Ascobolus</taxon>
    </lineage>
</organism>
<dbReference type="STRING" id="1160509.A0A3N4IH27"/>
<proteinExistence type="predicted"/>
<evidence type="ECO:0000256" key="1">
    <source>
        <dbReference type="SAM" id="Coils"/>
    </source>
</evidence>
<evidence type="ECO:0000313" key="4">
    <source>
        <dbReference type="Proteomes" id="UP000275078"/>
    </source>
</evidence>
<accession>A0A3N4IH27</accession>
<name>A0A3N4IH27_ASCIM</name>
<reference evidence="3 4" key="1">
    <citation type="journal article" date="2018" name="Nat. Ecol. Evol.">
        <title>Pezizomycetes genomes reveal the molecular basis of ectomycorrhizal truffle lifestyle.</title>
        <authorList>
            <person name="Murat C."/>
            <person name="Payen T."/>
            <person name="Noel B."/>
            <person name="Kuo A."/>
            <person name="Morin E."/>
            <person name="Chen J."/>
            <person name="Kohler A."/>
            <person name="Krizsan K."/>
            <person name="Balestrini R."/>
            <person name="Da Silva C."/>
            <person name="Montanini B."/>
            <person name="Hainaut M."/>
            <person name="Levati E."/>
            <person name="Barry K.W."/>
            <person name="Belfiori B."/>
            <person name="Cichocki N."/>
            <person name="Clum A."/>
            <person name="Dockter R.B."/>
            <person name="Fauchery L."/>
            <person name="Guy J."/>
            <person name="Iotti M."/>
            <person name="Le Tacon F."/>
            <person name="Lindquist E.A."/>
            <person name="Lipzen A."/>
            <person name="Malagnac F."/>
            <person name="Mello A."/>
            <person name="Molinier V."/>
            <person name="Miyauchi S."/>
            <person name="Poulain J."/>
            <person name="Riccioni C."/>
            <person name="Rubini A."/>
            <person name="Sitrit Y."/>
            <person name="Splivallo R."/>
            <person name="Traeger S."/>
            <person name="Wang M."/>
            <person name="Zifcakova L."/>
            <person name="Wipf D."/>
            <person name="Zambonelli A."/>
            <person name="Paolocci F."/>
            <person name="Nowrousian M."/>
            <person name="Ottonello S."/>
            <person name="Baldrian P."/>
            <person name="Spatafora J.W."/>
            <person name="Henrissat B."/>
            <person name="Nagy L.G."/>
            <person name="Aury J.M."/>
            <person name="Wincker P."/>
            <person name="Grigoriev I.V."/>
            <person name="Bonfante P."/>
            <person name="Martin F.M."/>
        </authorList>
    </citation>
    <scope>NUCLEOTIDE SEQUENCE [LARGE SCALE GENOMIC DNA]</scope>
    <source>
        <strain evidence="3 4">RN42</strain>
    </source>
</reference>
<feature type="region of interest" description="Disordered" evidence="2">
    <location>
        <begin position="276"/>
        <end position="299"/>
    </location>
</feature>
<dbReference type="EMBL" id="ML119656">
    <property type="protein sequence ID" value="RPA84936.1"/>
    <property type="molecule type" value="Genomic_DNA"/>
</dbReference>
<feature type="coiled-coil region" evidence="1">
    <location>
        <begin position="1104"/>
        <end position="1149"/>
    </location>
</feature>
<feature type="compositionally biased region" description="Acidic residues" evidence="2">
    <location>
        <begin position="1007"/>
        <end position="1030"/>
    </location>
</feature>
<dbReference type="Proteomes" id="UP000275078">
    <property type="component" value="Unassembled WGS sequence"/>
</dbReference>
<gene>
    <name evidence="3" type="ORF">BJ508DRAFT_323120</name>
</gene>
<protein>
    <submittedName>
        <fullName evidence="3">Uncharacterized protein</fullName>
    </submittedName>
</protein>
<evidence type="ECO:0000256" key="2">
    <source>
        <dbReference type="SAM" id="MobiDB-lite"/>
    </source>
</evidence>
<feature type="region of interest" description="Disordered" evidence="2">
    <location>
        <begin position="361"/>
        <end position="382"/>
    </location>
</feature>
<feature type="region of interest" description="Disordered" evidence="2">
    <location>
        <begin position="918"/>
        <end position="1033"/>
    </location>
</feature>
<evidence type="ECO:0000313" key="3">
    <source>
        <dbReference type="EMBL" id="RPA84936.1"/>
    </source>
</evidence>
<keyword evidence="1" id="KW-0175">Coiled coil</keyword>
<keyword evidence="4" id="KW-1185">Reference proteome</keyword>